<dbReference type="EMBL" id="RXPE01000046">
    <property type="protein sequence ID" value="RTR22116.1"/>
    <property type="molecule type" value="Genomic_DNA"/>
</dbReference>
<keyword evidence="2" id="KW-1185">Reference proteome</keyword>
<sequence length="226" mass="25355">MSALWADYFRLLDTLRESAVWRWDEDGQLLDDGQRKPPRFVAVIEDAASWQRLEALVQELAVVQERTKWPIQLFNESWGWGKVSVTSAVSSRRVPPGEWLSLGVSDAASTQAAEEVVARLVAEGHKARVRQVKAQDGESGGIQLEVLAAPGLSMRWGHGRAFTLRAWDTDGVMLHRKISVGAVVVRGVQQGIHLDQTPRKQRKDTARWVCRWDGKDYYQVGSVALL</sequence>
<gene>
    <name evidence="1" type="ORF">EJ104_12870</name>
</gene>
<dbReference type="Proteomes" id="UP000277766">
    <property type="component" value="Unassembled WGS sequence"/>
</dbReference>
<proteinExistence type="predicted"/>
<comment type="caution">
    <text evidence="1">The sequence shown here is derived from an EMBL/GenBank/DDBJ whole genome shotgun (WGS) entry which is preliminary data.</text>
</comment>
<dbReference type="AlphaFoldDB" id="A0A3S0I2F2"/>
<name>A0A3S0I2F2_9DEIO</name>
<evidence type="ECO:0000313" key="1">
    <source>
        <dbReference type="EMBL" id="RTR22116.1"/>
    </source>
</evidence>
<dbReference type="OrthoDB" id="77448at2"/>
<protein>
    <submittedName>
        <fullName evidence="1">Uncharacterized protein</fullName>
    </submittedName>
</protein>
<dbReference type="RefSeq" id="WP_126353430.1">
    <property type="nucleotide sequence ID" value="NZ_CP086383.1"/>
</dbReference>
<accession>A0A3S0I2F2</accession>
<reference evidence="1 2" key="1">
    <citation type="submission" date="2018-12" db="EMBL/GenBank/DDBJ databases">
        <title>Deinococcus radiophilus ATCC 27603 genome sequencing and assembly.</title>
        <authorList>
            <person name="Maclea K.S."/>
            <person name="Maynard C.R."/>
        </authorList>
    </citation>
    <scope>NUCLEOTIDE SEQUENCE [LARGE SCALE GENOMIC DNA]</scope>
    <source>
        <strain evidence="1 2">ATCC 27603</strain>
    </source>
</reference>
<organism evidence="1 2">
    <name type="scientific">Deinococcus radiophilus</name>
    <dbReference type="NCBI Taxonomy" id="32062"/>
    <lineage>
        <taxon>Bacteria</taxon>
        <taxon>Thermotogati</taxon>
        <taxon>Deinococcota</taxon>
        <taxon>Deinococci</taxon>
        <taxon>Deinococcales</taxon>
        <taxon>Deinococcaceae</taxon>
        <taxon>Deinococcus</taxon>
    </lineage>
</organism>
<evidence type="ECO:0000313" key="2">
    <source>
        <dbReference type="Proteomes" id="UP000277766"/>
    </source>
</evidence>